<dbReference type="KEGG" id="ype:YPO3876"/>
<keyword evidence="2" id="KW-1185">Reference proteome</keyword>
<evidence type="ECO:0000313" key="2">
    <source>
        <dbReference type="Proteomes" id="UP000000815"/>
    </source>
</evidence>
<dbReference type="PATRIC" id="fig|214092.21.peg.4405"/>
<evidence type="ECO:0000313" key="1">
    <source>
        <dbReference type="EMBL" id="CAL22462.1"/>
    </source>
</evidence>
<sequence length="75" mass="8959">MLLLNNCSYCFLNVIKRVLNKGFIVIFITNHTLGYYFSIYLKVYFLNVAIYIPLNKTKKNQCLIQEYDNAYRVLH</sequence>
<protein>
    <submittedName>
        <fullName evidence="1">Uncharacterized protein</fullName>
    </submittedName>
</protein>
<dbReference type="EMBL" id="AL590842">
    <property type="protein sequence ID" value="CAL22462.1"/>
    <property type="molecule type" value="Genomic_DNA"/>
</dbReference>
<organism evidence="1 2">
    <name type="scientific">Yersinia pestis</name>
    <dbReference type="NCBI Taxonomy" id="632"/>
    <lineage>
        <taxon>Bacteria</taxon>
        <taxon>Pseudomonadati</taxon>
        <taxon>Pseudomonadota</taxon>
        <taxon>Gammaproteobacteria</taxon>
        <taxon>Enterobacterales</taxon>
        <taxon>Yersiniaceae</taxon>
        <taxon>Yersinia</taxon>
    </lineage>
</organism>
<accession>A0A5P8YC82</accession>
<dbReference type="PIR" id="AC0472">
    <property type="entry name" value="AC0472"/>
</dbReference>
<reference evidence="1 2" key="1">
    <citation type="journal article" date="2001" name="Nature">
        <title>Genome sequence of Yersinia pestis, the causative agent of plague.</title>
        <authorList>
            <person name="Parkhill J."/>
            <person name="Wren B.W."/>
            <person name="Thomson N.R."/>
            <person name="Titball R.W."/>
            <person name="Holden M.T.G."/>
            <person name="Prentice M.B."/>
            <person name="Sebaihia M."/>
            <person name="James K.D."/>
            <person name="Churcher C."/>
            <person name="Mungall K.L."/>
            <person name="Baker S."/>
            <person name="Basham D."/>
            <person name="Bentley S.D."/>
            <person name="Brooks K."/>
            <person name="Cerdeno-Tarraga A.M."/>
            <person name="Chillingworth T."/>
            <person name="Cronin A."/>
            <person name="Davies R.M."/>
            <person name="Davis P."/>
            <person name="Dougan G."/>
            <person name="Feltwell T."/>
            <person name="Hamlin N."/>
            <person name="Holroyd S."/>
            <person name="Jagels K."/>
            <person name="Leather S."/>
            <person name="Karlyshev A.V."/>
            <person name="Moule S."/>
            <person name="Oyston P.C.F."/>
            <person name="Quail M."/>
            <person name="Rutherford K."/>
            <person name="Simmonds M."/>
            <person name="Skelton J."/>
            <person name="Stevens K."/>
            <person name="Whitehead S."/>
            <person name="Barrell B.G."/>
        </authorList>
    </citation>
    <scope>NUCLEOTIDE SEQUENCE [LARGE SCALE GENOMIC DNA]</scope>
    <source>
        <strain evidence="2">CO-92 / Biovar Orientalis</strain>
    </source>
</reference>
<accession>Q74R99</accession>
<name>A0A384KN97_YERPE</name>
<accession>A0A2S9PGY4</accession>
<dbReference type="PaxDb" id="214092-YPO3876"/>
<gene>
    <name evidence="1" type="ordered locus">YPO3876</name>
</gene>
<accession>A0A3G5L3B2</accession>
<proteinExistence type="predicted"/>
<dbReference type="Proteomes" id="UP000000815">
    <property type="component" value="Chromosome"/>
</dbReference>
<accession>A0A384KN97</accession>
<dbReference type="AlphaFoldDB" id="A0A384KN97"/>